<reference evidence="2" key="1">
    <citation type="journal article" date="2019" name="Int. J. Syst. Evol. Microbiol.">
        <title>The Global Catalogue of Microorganisms (GCM) 10K type strain sequencing project: providing services to taxonomists for standard genome sequencing and annotation.</title>
        <authorList>
            <consortium name="The Broad Institute Genomics Platform"/>
            <consortium name="The Broad Institute Genome Sequencing Center for Infectious Disease"/>
            <person name="Wu L."/>
            <person name="Ma J."/>
        </authorList>
    </citation>
    <scope>NUCLEOTIDE SEQUENCE [LARGE SCALE GENOMIC DNA]</scope>
    <source>
        <strain evidence="2">JCM 17338</strain>
    </source>
</reference>
<evidence type="ECO:0000313" key="1">
    <source>
        <dbReference type="EMBL" id="GAA3965160.1"/>
    </source>
</evidence>
<evidence type="ECO:0008006" key="3">
    <source>
        <dbReference type="Google" id="ProtNLM"/>
    </source>
</evidence>
<dbReference type="SUPFAM" id="SSF82171">
    <property type="entry name" value="DPP6 N-terminal domain-like"/>
    <property type="match status" value="1"/>
</dbReference>
<dbReference type="Proteomes" id="UP001501081">
    <property type="component" value="Unassembled WGS sequence"/>
</dbReference>
<dbReference type="Pfam" id="PF07676">
    <property type="entry name" value="PD40"/>
    <property type="match status" value="2"/>
</dbReference>
<sequence>MGDFYKTTPYPVYPSVAASGNLYYSSGNAKDSEIYLARKTESGYGSAEKLSFNLSSERDIDPVISPDETFIIFSSSTRKGMGGSDLWVSFYEQGKWEEPINLGKAINSPTNEGQAALSHDGKRLYFTSIRNKSQLRGPRERKINQQTFDQEFKTIFNGIPNIWVADISNLRVLGPAH</sequence>
<protein>
    <recommendedName>
        <fullName evidence="3">WD40-like Beta Propeller Repeat</fullName>
    </recommendedName>
</protein>
<organism evidence="1 2">
    <name type="scientific">Pedobacter ginsengiterrae</name>
    <dbReference type="NCBI Taxonomy" id="871696"/>
    <lineage>
        <taxon>Bacteria</taxon>
        <taxon>Pseudomonadati</taxon>
        <taxon>Bacteroidota</taxon>
        <taxon>Sphingobacteriia</taxon>
        <taxon>Sphingobacteriales</taxon>
        <taxon>Sphingobacteriaceae</taxon>
        <taxon>Pedobacter</taxon>
    </lineage>
</organism>
<proteinExistence type="predicted"/>
<evidence type="ECO:0000313" key="2">
    <source>
        <dbReference type="Proteomes" id="UP001501081"/>
    </source>
</evidence>
<keyword evidence="2" id="KW-1185">Reference proteome</keyword>
<dbReference type="InterPro" id="IPR011042">
    <property type="entry name" value="6-blade_b-propeller_TolB-like"/>
</dbReference>
<dbReference type="InterPro" id="IPR011659">
    <property type="entry name" value="WD40"/>
</dbReference>
<dbReference type="Gene3D" id="2.120.10.30">
    <property type="entry name" value="TolB, C-terminal domain"/>
    <property type="match status" value="1"/>
</dbReference>
<name>A0ABP7PG94_9SPHI</name>
<comment type="caution">
    <text evidence="1">The sequence shown here is derived from an EMBL/GenBank/DDBJ whole genome shotgun (WGS) entry which is preliminary data.</text>
</comment>
<gene>
    <name evidence="1" type="ORF">GCM10022246_17780</name>
</gene>
<dbReference type="EMBL" id="BAABAK010000009">
    <property type="protein sequence ID" value="GAA3965160.1"/>
    <property type="molecule type" value="Genomic_DNA"/>
</dbReference>
<accession>A0ABP7PG94</accession>